<evidence type="ECO:0000313" key="8">
    <source>
        <dbReference type="Proteomes" id="UP000603234"/>
    </source>
</evidence>
<evidence type="ECO:0000256" key="3">
    <source>
        <dbReference type="ARBA" id="ARBA00012618"/>
    </source>
</evidence>
<dbReference type="Proteomes" id="UP000603234">
    <property type="component" value="Unassembled WGS sequence"/>
</dbReference>
<comment type="subunit">
    <text evidence="2">Homodecamer; pentamer of dimers.</text>
</comment>
<dbReference type="InterPro" id="IPR040442">
    <property type="entry name" value="Pyrv_kinase-like_dom_sf"/>
</dbReference>
<dbReference type="PANTHER" id="PTHR20881">
    <property type="entry name" value="3-METHYL-2-OXOBUTANOATE HYDROXYMETHYLTRANSFERASE"/>
    <property type="match status" value="1"/>
</dbReference>
<accession>A0ABR6WV61</accession>
<gene>
    <name evidence="7" type="ORF">GH808_07690</name>
</gene>
<sequence length="302" mass="33917">MSNEKENKEVEISKEEKSGIKASKMKKGRKSIAFLQEKKDNGEKIVQMCPVDRDKYFVMAAEMADCDICRLTTPGENTEMQIANATWRIRDIRAAAQIIHINFYMMTPTFCSKEKALEYGSMYMAEGADSLLPMGVSNETLKYMADNHLVVFGHVGALSGWQTSKHGGYKRLGKTAEDAMDVFRMAYEYQENGMMGMTIELTPIEVTNAIAKKLSVPVVSICAGGAADGSEMVDFDTFNMMPSLASHAKVYADFFKWAATAYGGWANDVRTGVYPEDKHGFHMEEKELDKFLNQLEQKYTVR</sequence>
<reference evidence="7 8" key="1">
    <citation type="journal article" date="2020" name="mSystems">
        <title>Defining Genomic and Predicted Metabolic Features of the Acetobacterium Genus.</title>
        <authorList>
            <person name="Ross D.E."/>
            <person name="Marshall C.W."/>
            <person name="Gulliver D."/>
            <person name="May H.D."/>
            <person name="Norman R.S."/>
        </authorList>
    </citation>
    <scope>NUCLEOTIDE SEQUENCE [LARGE SCALE GENOMIC DNA]</scope>
    <source>
        <strain evidence="7 8">DSM 8238</strain>
    </source>
</reference>
<keyword evidence="8" id="KW-1185">Reference proteome</keyword>
<dbReference type="SUPFAM" id="SSF51621">
    <property type="entry name" value="Phosphoenolpyruvate/pyruvate domain"/>
    <property type="match status" value="1"/>
</dbReference>
<dbReference type="InterPro" id="IPR003700">
    <property type="entry name" value="Pantoate_hydroxy_MeTrfase"/>
</dbReference>
<comment type="similarity">
    <text evidence="1">Belongs to the PanB family.</text>
</comment>
<dbReference type="InterPro" id="IPR015813">
    <property type="entry name" value="Pyrv/PenolPyrv_kinase-like_dom"/>
</dbReference>
<evidence type="ECO:0000256" key="6">
    <source>
        <dbReference type="SAM" id="MobiDB-lite"/>
    </source>
</evidence>
<comment type="caution">
    <text evidence="7">The sequence shown here is derived from an EMBL/GenBank/DDBJ whole genome shotgun (WGS) entry which is preliminary data.</text>
</comment>
<protein>
    <recommendedName>
        <fullName evidence="3">3-methyl-2-oxobutanoate hydroxymethyltransferase</fullName>
        <ecNumber evidence="3">2.1.2.11</ecNumber>
    </recommendedName>
</protein>
<evidence type="ECO:0000256" key="2">
    <source>
        <dbReference type="ARBA" id="ARBA00011424"/>
    </source>
</evidence>
<organism evidence="7 8">
    <name type="scientific">Acetobacterium fimetarium</name>
    <dbReference type="NCBI Taxonomy" id="52691"/>
    <lineage>
        <taxon>Bacteria</taxon>
        <taxon>Bacillati</taxon>
        <taxon>Bacillota</taxon>
        <taxon>Clostridia</taxon>
        <taxon>Eubacteriales</taxon>
        <taxon>Eubacteriaceae</taxon>
        <taxon>Acetobacterium</taxon>
    </lineage>
</organism>
<dbReference type="PANTHER" id="PTHR20881:SF0">
    <property type="entry name" value="3-METHYL-2-OXOBUTANOATE HYDROXYMETHYLTRANSFERASE"/>
    <property type="match status" value="1"/>
</dbReference>
<evidence type="ECO:0000256" key="4">
    <source>
        <dbReference type="ARBA" id="ARBA00022655"/>
    </source>
</evidence>
<evidence type="ECO:0000313" key="7">
    <source>
        <dbReference type="EMBL" id="MBC3804313.1"/>
    </source>
</evidence>
<keyword evidence="5" id="KW-0808">Transferase</keyword>
<dbReference type="RefSeq" id="WP_186842200.1">
    <property type="nucleotide sequence ID" value="NZ_WJBC01000009.1"/>
</dbReference>
<name>A0ABR6WV61_9FIRM</name>
<feature type="region of interest" description="Disordered" evidence="6">
    <location>
        <begin position="1"/>
        <end position="27"/>
    </location>
</feature>
<dbReference type="EC" id="2.1.2.11" evidence="3"/>
<keyword evidence="4" id="KW-0566">Pantothenate biosynthesis</keyword>
<evidence type="ECO:0000256" key="1">
    <source>
        <dbReference type="ARBA" id="ARBA00008676"/>
    </source>
</evidence>
<proteinExistence type="inferred from homology"/>
<dbReference type="EMBL" id="WJBC01000009">
    <property type="protein sequence ID" value="MBC3804313.1"/>
    <property type="molecule type" value="Genomic_DNA"/>
</dbReference>
<evidence type="ECO:0000256" key="5">
    <source>
        <dbReference type="ARBA" id="ARBA00022679"/>
    </source>
</evidence>
<dbReference type="Gene3D" id="3.20.20.60">
    <property type="entry name" value="Phosphoenolpyruvate-binding domains"/>
    <property type="match status" value="1"/>
</dbReference>
<feature type="compositionally biased region" description="Basic and acidic residues" evidence="6">
    <location>
        <begin position="1"/>
        <end position="19"/>
    </location>
</feature>
<dbReference type="Pfam" id="PF02548">
    <property type="entry name" value="Pantoate_transf"/>
    <property type="match status" value="1"/>
</dbReference>